<accession>A0A3B1C707</accession>
<gene>
    <name evidence="2" type="ORF">MNBD_IGNAVI01-268</name>
</gene>
<proteinExistence type="predicted"/>
<sequence length="316" mass="37220">TTAWDNFHLDSLSYDSNHNVIKTVGKTWVDTGWVNQTKNLLTYDDNNNLIETIMMMWQENGWVNINKQVTTYNEKNLKTEWLSKFWMDTEWVDQMRTTYNYDMSDLLTDELTRINMFVEWKTSQIKKYEYNSNGQEIVKYTKEIDPMSGDTTSNTKVSSSYSDDLLTEELTQDWANTEWVNSDLETYTYEDNQLTVELWQVWKNNSWENKERWTHTYGTVDVKNGNNLVYNFSLEQNYPNPFNPSTTISFTIDKREHVELAVYNSIGQLVTKLINEEKSAGDYQVTFNASNLPSGIYYYQLLAGNRVLTKKCILLK</sequence>
<dbReference type="NCBIfam" id="TIGR04183">
    <property type="entry name" value="Por_Secre_tail"/>
    <property type="match status" value="1"/>
</dbReference>
<evidence type="ECO:0000259" key="1">
    <source>
        <dbReference type="Pfam" id="PF18962"/>
    </source>
</evidence>
<reference evidence="2" key="1">
    <citation type="submission" date="2018-06" db="EMBL/GenBank/DDBJ databases">
        <authorList>
            <person name="Zhirakovskaya E."/>
        </authorList>
    </citation>
    <scope>NUCLEOTIDE SEQUENCE</scope>
</reference>
<dbReference type="Gene3D" id="2.40.128.720">
    <property type="match status" value="1"/>
</dbReference>
<dbReference type="Pfam" id="PF18962">
    <property type="entry name" value="Por_Secre_tail"/>
    <property type="match status" value="1"/>
</dbReference>
<evidence type="ECO:0000313" key="2">
    <source>
        <dbReference type="EMBL" id="VAX23892.1"/>
    </source>
</evidence>
<feature type="non-terminal residue" evidence="2">
    <location>
        <position position="1"/>
    </location>
</feature>
<dbReference type="AlphaFoldDB" id="A0A3B1C707"/>
<feature type="domain" description="Secretion system C-terminal sorting" evidence="1">
    <location>
        <begin position="238"/>
        <end position="313"/>
    </location>
</feature>
<dbReference type="InterPro" id="IPR026444">
    <property type="entry name" value="Secre_tail"/>
</dbReference>
<organism evidence="2">
    <name type="scientific">hydrothermal vent metagenome</name>
    <dbReference type="NCBI Taxonomy" id="652676"/>
    <lineage>
        <taxon>unclassified sequences</taxon>
        <taxon>metagenomes</taxon>
        <taxon>ecological metagenomes</taxon>
    </lineage>
</organism>
<protein>
    <recommendedName>
        <fullName evidence="1">Secretion system C-terminal sorting domain-containing protein</fullName>
    </recommendedName>
</protein>
<dbReference type="Gene3D" id="2.60.40.4070">
    <property type="match status" value="1"/>
</dbReference>
<name>A0A3B1C707_9ZZZZ</name>
<dbReference type="EMBL" id="UOGD01000260">
    <property type="protein sequence ID" value="VAX23892.1"/>
    <property type="molecule type" value="Genomic_DNA"/>
</dbReference>